<evidence type="ECO:0000313" key="1">
    <source>
        <dbReference type="EMBL" id="KKR91650.1"/>
    </source>
</evidence>
<name>A0A0G0X4S4_9BACT</name>
<organism evidence="1 2">
    <name type="scientific">Candidatus Falkowbacteria bacterium GW2011_GWA2_41_14</name>
    <dbReference type="NCBI Taxonomy" id="1618635"/>
    <lineage>
        <taxon>Bacteria</taxon>
        <taxon>Candidatus Falkowiibacteriota</taxon>
    </lineage>
</organism>
<sequence length="93" mass="10754">MKPRWGGEQPLSMQNIEVGWVIEDEYGNRSRVEEVIRNPKYDKDGVPYAVNHRSVDSGVHISTTFGGISEEQQIEDWRKYKVISKPEMSETVE</sequence>
<dbReference type="EMBL" id="LCAP01000003">
    <property type="protein sequence ID" value="KKR91650.1"/>
    <property type="molecule type" value="Genomic_DNA"/>
</dbReference>
<gene>
    <name evidence="1" type="ORF">UU43_C0003G0018</name>
</gene>
<evidence type="ECO:0000313" key="2">
    <source>
        <dbReference type="Proteomes" id="UP000034190"/>
    </source>
</evidence>
<dbReference type="Proteomes" id="UP000034190">
    <property type="component" value="Unassembled WGS sequence"/>
</dbReference>
<dbReference type="AlphaFoldDB" id="A0A0G0X4S4"/>
<reference evidence="1 2" key="1">
    <citation type="journal article" date="2015" name="Nature">
        <title>rRNA introns, odd ribosomes, and small enigmatic genomes across a large radiation of phyla.</title>
        <authorList>
            <person name="Brown C.T."/>
            <person name="Hug L.A."/>
            <person name="Thomas B.C."/>
            <person name="Sharon I."/>
            <person name="Castelle C.J."/>
            <person name="Singh A."/>
            <person name="Wilkins M.J."/>
            <person name="Williams K.H."/>
            <person name="Banfield J.F."/>
        </authorList>
    </citation>
    <scope>NUCLEOTIDE SEQUENCE [LARGE SCALE GENOMIC DNA]</scope>
</reference>
<proteinExistence type="predicted"/>
<accession>A0A0G0X4S4</accession>
<comment type="caution">
    <text evidence="1">The sequence shown here is derived from an EMBL/GenBank/DDBJ whole genome shotgun (WGS) entry which is preliminary data.</text>
</comment>
<protein>
    <submittedName>
        <fullName evidence="1">Uncharacterized protein</fullName>
    </submittedName>
</protein>